<dbReference type="Gene3D" id="2.60.120.650">
    <property type="entry name" value="Cupin"/>
    <property type="match status" value="1"/>
</dbReference>
<evidence type="ECO:0000259" key="4">
    <source>
        <dbReference type="PROSITE" id="PS51184"/>
    </source>
</evidence>
<dbReference type="PROSITE" id="PS51184">
    <property type="entry name" value="JMJC"/>
    <property type="match status" value="1"/>
</dbReference>
<dbReference type="Pfam" id="PF02928">
    <property type="entry name" value="zf-C5HC2"/>
    <property type="match status" value="1"/>
</dbReference>
<dbReference type="AlphaFoldDB" id="A0A7S2HK10"/>
<dbReference type="SUPFAM" id="SSF51197">
    <property type="entry name" value="Clavaminate synthase-like"/>
    <property type="match status" value="1"/>
</dbReference>
<feature type="domain" description="JmjC" evidence="4">
    <location>
        <begin position="1"/>
        <end position="93"/>
    </location>
</feature>
<dbReference type="PANTHER" id="PTHR10694:SF33">
    <property type="entry name" value="LYSINE-SPECIFIC DEMETHYLASE 5"/>
    <property type="match status" value="1"/>
</dbReference>
<proteinExistence type="predicted"/>
<feature type="region of interest" description="Disordered" evidence="3">
    <location>
        <begin position="256"/>
        <end position="357"/>
    </location>
</feature>
<dbReference type="GO" id="GO:0010468">
    <property type="term" value="P:regulation of gene expression"/>
    <property type="evidence" value="ECO:0007669"/>
    <property type="project" value="TreeGrafter"/>
</dbReference>
<evidence type="ECO:0000256" key="3">
    <source>
        <dbReference type="SAM" id="MobiDB-lite"/>
    </source>
</evidence>
<accession>A0A7S2HK10</accession>
<feature type="region of interest" description="Disordered" evidence="3">
    <location>
        <begin position="436"/>
        <end position="471"/>
    </location>
</feature>
<evidence type="ECO:0000313" key="5">
    <source>
        <dbReference type="EMBL" id="CAD9493137.1"/>
    </source>
</evidence>
<dbReference type="GO" id="GO:0141052">
    <property type="term" value="F:histone H3 demethylase activity"/>
    <property type="evidence" value="ECO:0007669"/>
    <property type="project" value="UniProtKB-ARBA"/>
</dbReference>
<sequence length="590" mass="61367">MKKMEEVWAVIFPALFAKHPDLYYWKTCIFSPVVLAAFGIPVYRCVAEPGTFMFTSPAAYHSGFNTGFNIAESTNFAFADWIPTGARCLRRYRQPPTRDTTLLHEALVCTAVQHAQPGELPALLDELRSMLQAERLARQSLREAGVVVPAEQDGDSAATPSNTLVTFANNWADGADDSAYFFTWRCRVCRHLCYFSVVQCGCASDRYMCPEHGLHMPSDDDGTSQPASYIHLDEDPDGAQRVAVAGTARLLSVPPVSDALPQLPSSAGLTPAGPASAPPISLGEGDPLAAPPSASVPLYPPPPSLPASPPHDEPAANELAADEPPYDPPVHDEPMHEQPSGGDQPQGNPPQADAAAQPMAVDLTAAEPPLATEPMAAQLMAAGTKPMATDLTVAEPPLTVDLTAADPPSGCSACDDATPAAQTSATAAAAAASAAPVAPPPASNAGAPLPLKGGEVAPKAAGGTQAEAAQKPEGQLVRFPCGECGKRLKAKVPPGTRKISTVCTACNAHIMADVSLGGVGQEAQAGRARQMAGGGTMRSMGGGASSLTANACGAPICYCPASKRKLLVRHPMLQMQRLLDDNMQRLPAAA</sequence>
<dbReference type="GO" id="GO:0000785">
    <property type="term" value="C:chromatin"/>
    <property type="evidence" value="ECO:0007669"/>
    <property type="project" value="TreeGrafter"/>
</dbReference>
<organism evidence="5">
    <name type="scientific">Haptolina brevifila</name>
    <dbReference type="NCBI Taxonomy" id="156173"/>
    <lineage>
        <taxon>Eukaryota</taxon>
        <taxon>Haptista</taxon>
        <taxon>Haptophyta</taxon>
        <taxon>Prymnesiophyceae</taxon>
        <taxon>Prymnesiales</taxon>
        <taxon>Prymnesiaceae</taxon>
        <taxon>Haptolina</taxon>
    </lineage>
</organism>
<feature type="compositionally biased region" description="Low complexity" evidence="3">
    <location>
        <begin position="287"/>
        <end position="297"/>
    </location>
</feature>
<feature type="compositionally biased region" description="Pro residues" evidence="3">
    <location>
        <begin position="298"/>
        <end position="309"/>
    </location>
</feature>
<dbReference type="InterPro" id="IPR004198">
    <property type="entry name" value="Znf_C5HC2"/>
</dbReference>
<dbReference type="InterPro" id="IPR003347">
    <property type="entry name" value="JmjC_dom"/>
</dbReference>
<reference evidence="5" key="1">
    <citation type="submission" date="2021-01" db="EMBL/GenBank/DDBJ databases">
        <authorList>
            <person name="Corre E."/>
            <person name="Pelletier E."/>
            <person name="Niang G."/>
            <person name="Scheremetjew M."/>
            <person name="Finn R."/>
            <person name="Kale V."/>
            <person name="Holt S."/>
            <person name="Cochrane G."/>
            <person name="Meng A."/>
            <person name="Brown T."/>
            <person name="Cohen L."/>
        </authorList>
    </citation>
    <scope>NUCLEOTIDE SEQUENCE</scope>
    <source>
        <strain evidence="5">UTEX LB 985</strain>
    </source>
</reference>
<keyword evidence="2" id="KW-0408">Iron</keyword>
<name>A0A7S2HK10_9EUKA</name>
<keyword evidence="1" id="KW-0479">Metal-binding</keyword>
<dbReference type="Pfam" id="PF02373">
    <property type="entry name" value="JmjC"/>
    <property type="match status" value="1"/>
</dbReference>
<protein>
    <recommendedName>
        <fullName evidence="4">JmjC domain-containing protein</fullName>
    </recommendedName>
</protein>
<dbReference type="GO" id="GO:0046872">
    <property type="term" value="F:metal ion binding"/>
    <property type="evidence" value="ECO:0007669"/>
    <property type="project" value="UniProtKB-KW"/>
</dbReference>
<evidence type="ECO:0000256" key="2">
    <source>
        <dbReference type="ARBA" id="ARBA00023004"/>
    </source>
</evidence>
<evidence type="ECO:0000256" key="1">
    <source>
        <dbReference type="ARBA" id="ARBA00022723"/>
    </source>
</evidence>
<gene>
    <name evidence="5" type="ORF">CBRE1094_LOCUS27532</name>
</gene>
<dbReference type="GO" id="GO:0005634">
    <property type="term" value="C:nucleus"/>
    <property type="evidence" value="ECO:0007669"/>
    <property type="project" value="TreeGrafter"/>
</dbReference>
<dbReference type="PANTHER" id="PTHR10694">
    <property type="entry name" value="LYSINE-SPECIFIC DEMETHYLASE"/>
    <property type="match status" value="1"/>
</dbReference>
<feature type="compositionally biased region" description="Low complexity" evidence="3">
    <location>
        <begin position="338"/>
        <end position="357"/>
    </location>
</feature>
<dbReference type="EMBL" id="HBGU01050518">
    <property type="protein sequence ID" value="CAD9493137.1"/>
    <property type="molecule type" value="Transcribed_RNA"/>
</dbReference>